<feature type="transmembrane region" description="Helical" evidence="1">
    <location>
        <begin position="390"/>
        <end position="406"/>
    </location>
</feature>
<name>A0A1F4YE25_9BACT</name>
<feature type="transmembrane region" description="Helical" evidence="1">
    <location>
        <begin position="367"/>
        <end position="384"/>
    </location>
</feature>
<feature type="transmembrane region" description="Helical" evidence="1">
    <location>
        <begin position="290"/>
        <end position="310"/>
    </location>
</feature>
<keyword evidence="1" id="KW-0472">Membrane</keyword>
<feature type="transmembrane region" description="Helical" evidence="1">
    <location>
        <begin position="12"/>
        <end position="31"/>
    </location>
</feature>
<proteinExistence type="predicted"/>
<sequence>MNYFAILTPNQYLLLALYLVSWDIIGFGLFSSSVKNHPFIRPVTWLLGLGIYSLLIFSIHFFYPFTSVLIPIGNFLIALLFLPIYLRSSGISSFLNFFHNHKLFLLIILPLAPLIFVKSSLPPYAWDEMTYHYISPYVLNHEQHWVFGGLYGNLPRTLETAWIGLFAVFKTYMPARLIHSLIFISFQLCLYSLLSLRSSKAIALTAISLLNVLSIPVEATLGYVDVAAASFITLASVVGIYSILKDHTLLPISLALWGLALGSKYNALLPTAIFFGIILTALMITKSKTLFKSLFFGLTLLVLMGGYWYIKNLVVYQTPIYPFFLFGCSNQECQNFLTGFKAAWAGTGETFSSLWISLRHQLSLRRLAVLISVSTMGIILLWRGRHHSQTRFALVLALILLADFLVSSRIFIFIPRYYYHWLFLGTTIFGLLMGSLFPVRKIFTIPLLLILSLQLFRFSKNTLAYFTNPDSQREIQFSQGQSTVASWIAAVLPLTHQIVEWCNNQSQTQYLVNMDPDLIWFDSQGRFDIFLVNCSFTGLAETGQSYLVSLSPCLPEVTSKHSLEDEQILSLRRQNNDLVCKSQPVVPGLYVYKAQN</sequence>
<feature type="transmembrane region" description="Helical" evidence="1">
    <location>
        <begin position="201"/>
        <end position="217"/>
    </location>
</feature>
<dbReference type="Proteomes" id="UP000178176">
    <property type="component" value="Unassembled WGS sequence"/>
</dbReference>
<keyword evidence="1" id="KW-0812">Transmembrane</keyword>
<feature type="transmembrane region" description="Helical" evidence="1">
    <location>
        <begin position="68"/>
        <end position="86"/>
    </location>
</feature>
<dbReference type="EMBL" id="MEXH01000021">
    <property type="protein sequence ID" value="OGC92134.1"/>
    <property type="molecule type" value="Genomic_DNA"/>
</dbReference>
<feature type="transmembrane region" description="Helical" evidence="1">
    <location>
        <begin position="223"/>
        <end position="244"/>
    </location>
</feature>
<evidence type="ECO:0000313" key="2">
    <source>
        <dbReference type="EMBL" id="OGC92134.1"/>
    </source>
</evidence>
<reference evidence="2 3" key="1">
    <citation type="journal article" date="2016" name="Nat. Commun.">
        <title>Thousands of microbial genomes shed light on interconnected biogeochemical processes in an aquifer system.</title>
        <authorList>
            <person name="Anantharaman K."/>
            <person name="Brown C.T."/>
            <person name="Hug L.A."/>
            <person name="Sharon I."/>
            <person name="Castelle C.J."/>
            <person name="Probst A.J."/>
            <person name="Thomas B.C."/>
            <person name="Singh A."/>
            <person name="Wilkins M.J."/>
            <person name="Karaoz U."/>
            <person name="Brodie E.L."/>
            <person name="Williams K.H."/>
            <person name="Hubbard S.S."/>
            <person name="Banfield J.F."/>
        </authorList>
    </citation>
    <scope>NUCLEOTIDE SEQUENCE [LARGE SCALE GENOMIC DNA]</scope>
</reference>
<protein>
    <recommendedName>
        <fullName evidence="4">Glycosyltransferase RgtA/B/C/D-like domain-containing protein</fullName>
    </recommendedName>
</protein>
<comment type="caution">
    <text evidence="2">The sequence shown here is derived from an EMBL/GenBank/DDBJ whole genome shotgun (WGS) entry which is preliminary data.</text>
</comment>
<keyword evidence="1" id="KW-1133">Transmembrane helix</keyword>
<feature type="transmembrane region" description="Helical" evidence="1">
    <location>
        <begin position="418"/>
        <end position="436"/>
    </location>
</feature>
<evidence type="ECO:0000256" key="1">
    <source>
        <dbReference type="SAM" id="Phobius"/>
    </source>
</evidence>
<evidence type="ECO:0008006" key="4">
    <source>
        <dbReference type="Google" id="ProtNLM"/>
    </source>
</evidence>
<evidence type="ECO:0000313" key="3">
    <source>
        <dbReference type="Proteomes" id="UP000178176"/>
    </source>
</evidence>
<feature type="transmembrane region" description="Helical" evidence="1">
    <location>
        <begin position="265"/>
        <end position="284"/>
    </location>
</feature>
<organism evidence="2 3">
    <name type="scientific">Candidatus Amesbacteria bacterium RIFCSPHIGHO2_01_FULL_48_32b</name>
    <dbReference type="NCBI Taxonomy" id="1797253"/>
    <lineage>
        <taxon>Bacteria</taxon>
        <taxon>Candidatus Amesiibacteriota</taxon>
    </lineage>
</organism>
<feature type="transmembrane region" description="Helical" evidence="1">
    <location>
        <begin position="98"/>
        <end position="117"/>
    </location>
</feature>
<gene>
    <name evidence="2" type="ORF">A2876_02510</name>
</gene>
<dbReference type="AlphaFoldDB" id="A0A1F4YE25"/>
<accession>A0A1F4YE25</accession>
<feature type="transmembrane region" description="Helical" evidence="1">
    <location>
        <begin position="177"/>
        <end position="194"/>
    </location>
</feature>
<feature type="transmembrane region" description="Helical" evidence="1">
    <location>
        <begin position="43"/>
        <end position="62"/>
    </location>
</feature>